<evidence type="ECO:0000259" key="6">
    <source>
        <dbReference type="PROSITE" id="PS50977"/>
    </source>
</evidence>
<gene>
    <name evidence="7" type="ORF">F5544_26665</name>
</gene>
<evidence type="ECO:0000256" key="3">
    <source>
        <dbReference type="ARBA" id="ARBA00023125"/>
    </source>
</evidence>
<evidence type="ECO:0000256" key="2">
    <source>
        <dbReference type="ARBA" id="ARBA00023015"/>
    </source>
</evidence>
<dbReference type="Proteomes" id="UP000503540">
    <property type="component" value="Chromosome"/>
</dbReference>
<reference evidence="7 8" key="1">
    <citation type="journal article" date="2019" name="ACS Chem. Biol.">
        <title>Identification and Mobilization of a Cryptic Antibiotic Biosynthesis Gene Locus from a Human-Pathogenic Nocardia Isolate.</title>
        <authorList>
            <person name="Herisse M."/>
            <person name="Ishida K."/>
            <person name="Porter J.L."/>
            <person name="Howden B."/>
            <person name="Hertweck C."/>
            <person name="Stinear T.P."/>
            <person name="Pidot S.J."/>
        </authorList>
    </citation>
    <scope>NUCLEOTIDE SEQUENCE [LARGE SCALE GENOMIC DNA]</scope>
    <source>
        <strain evidence="7 8">AUSMDU00012717</strain>
    </source>
</reference>
<dbReference type="SUPFAM" id="SSF48498">
    <property type="entry name" value="Tetracyclin repressor-like, C-terminal domain"/>
    <property type="match status" value="1"/>
</dbReference>
<organism evidence="7 8">
    <name type="scientific">Nocardia arthritidis</name>
    <dbReference type="NCBI Taxonomy" id="228602"/>
    <lineage>
        <taxon>Bacteria</taxon>
        <taxon>Bacillati</taxon>
        <taxon>Actinomycetota</taxon>
        <taxon>Actinomycetes</taxon>
        <taxon>Mycobacteriales</taxon>
        <taxon>Nocardiaceae</taxon>
        <taxon>Nocardia</taxon>
    </lineage>
</organism>
<keyword evidence="1" id="KW-0678">Repressor</keyword>
<proteinExistence type="predicted"/>
<dbReference type="InterPro" id="IPR009057">
    <property type="entry name" value="Homeodomain-like_sf"/>
</dbReference>
<sequence length="228" mass="25120">MLAVRSENGSDGQRKSFIEAARRKQIIAAAVEVISEVGYGNASLARIAERAGISKGVISYHFAGKDELMTELVVQLFVAGAEYMVPLIEAETGARNRLRVYLESNLRYIDENRKHIGAMVAVALNFRKPDGTPVFDGSNEEQDVIEPLAELLREGQRSGEFGEFDPKLMARSIRDSIDGAGSRAVRDPDFDMPGYSAHLCRVYGLATRGEAEIEEGRRGLAIREEELS</sequence>
<keyword evidence="2" id="KW-0805">Transcription regulation</keyword>
<dbReference type="PANTHER" id="PTHR30055">
    <property type="entry name" value="HTH-TYPE TRANSCRIPTIONAL REGULATOR RUTR"/>
    <property type="match status" value="1"/>
</dbReference>
<dbReference type="EMBL" id="CP046172">
    <property type="protein sequence ID" value="QIS13187.1"/>
    <property type="molecule type" value="Genomic_DNA"/>
</dbReference>
<dbReference type="GO" id="GO:0000976">
    <property type="term" value="F:transcription cis-regulatory region binding"/>
    <property type="evidence" value="ECO:0007669"/>
    <property type="project" value="TreeGrafter"/>
</dbReference>
<dbReference type="PRINTS" id="PR00455">
    <property type="entry name" value="HTHTETR"/>
</dbReference>
<dbReference type="InterPro" id="IPR001647">
    <property type="entry name" value="HTH_TetR"/>
</dbReference>
<name>A0A6G9YJE5_9NOCA</name>
<dbReference type="PROSITE" id="PS01081">
    <property type="entry name" value="HTH_TETR_1"/>
    <property type="match status" value="1"/>
</dbReference>
<dbReference type="Pfam" id="PF00440">
    <property type="entry name" value="TetR_N"/>
    <property type="match status" value="1"/>
</dbReference>
<dbReference type="InterPro" id="IPR050109">
    <property type="entry name" value="HTH-type_TetR-like_transc_reg"/>
</dbReference>
<dbReference type="KEGG" id="nah:F5544_26665"/>
<keyword evidence="8" id="KW-1185">Reference proteome</keyword>
<keyword evidence="3 5" id="KW-0238">DNA-binding</keyword>
<dbReference type="SUPFAM" id="SSF46689">
    <property type="entry name" value="Homeodomain-like"/>
    <property type="match status" value="1"/>
</dbReference>
<protein>
    <submittedName>
        <fullName evidence="7">TetR family transcriptional regulator</fullName>
    </submittedName>
</protein>
<dbReference type="GO" id="GO:0003700">
    <property type="term" value="F:DNA-binding transcription factor activity"/>
    <property type="evidence" value="ECO:0007669"/>
    <property type="project" value="TreeGrafter"/>
</dbReference>
<keyword evidence="4" id="KW-0804">Transcription</keyword>
<dbReference type="InterPro" id="IPR036271">
    <property type="entry name" value="Tet_transcr_reg_TetR-rel_C_sf"/>
</dbReference>
<evidence type="ECO:0000256" key="1">
    <source>
        <dbReference type="ARBA" id="ARBA00022491"/>
    </source>
</evidence>
<feature type="DNA-binding region" description="H-T-H motif" evidence="5">
    <location>
        <begin position="43"/>
        <end position="62"/>
    </location>
</feature>
<dbReference type="InterPro" id="IPR023772">
    <property type="entry name" value="DNA-bd_HTH_TetR-type_CS"/>
</dbReference>
<evidence type="ECO:0000313" key="8">
    <source>
        <dbReference type="Proteomes" id="UP000503540"/>
    </source>
</evidence>
<accession>A0A6G9YJE5</accession>
<dbReference type="PANTHER" id="PTHR30055:SF175">
    <property type="entry name" value="HTH-TYPE TRANSCRIPTIONAL REPRESSOR KSTR2"/>
    <property type="match status" value="1"/>
</dbReference>
<dbReference type="Gene3D" id="1.10.357.10">
    <property type="entry name" value="Tetracycline Repressor, domain 2"/>
    <property type="match status" value="1"/>
</dbReference>
<dbReference type="PROSITE" id="PS50977">
    <property type="entry name" value="HTH_TETR_2"/>
    <property type="match status" value="1"/>
</dbReference>
<evidence type="ECO:0000256" key="4">
    <source>
        <dbReference type="ARBA" id="ARBA00023163"/>
    </source>
</evidence>
<dbReference type="AlphaFoldDB" id="A0A6G9YJE5"/>
<evidence type="ECO:0000256" key="5">
    <source>
        <dbReference type="PROSITE-ProRule" id="PRU00335"/>
    </source>
</evidence>
<evidence type="ECO:0000313" key="7">
    <source>
        <dbReference type="EMBL" id="QIS13187.1"/>
    </source>
</evidence>
<feature type="domain" description="HTH tetR-type" evidence="6">
    <location>
        <begin position="20"/>
        <end position="80"/>
    </location>
</feature>